<dbReference type="PROSITE" id="PS00630">
    <property type="entry name" value="IMP_2"/>
    <property type="match status" value="1"/>
</dbReference>
<dbReference type="EMBL" id="JACGWU010000005">
    <property type="protein sequence ID" value="MBA8829468.1"/>
    <property type="molecule type" value="Genomic_DNA"/>
</dbReference>
<dbReference type="Proteomes" id="UP000524237">
    <property type="component" value="Unassembled WGS sequence"/>
</dbReference>
<keyword evidence="4 7" id="KW-0479">Metal-binding</keyword>
<dbReference type="InterPro" id="IPR000760">
    <property type="entry name" value="Inositol_monophosphatase-like"/>
</dbReference>
<dbReference type="AlphaFoldDB" id="A0A7W3JUG1"/>
<keyword evidence="5 8" id="KW-0378">Hydrolase</keyword>
<dbReference type="GO" id="GO:0006020">
    <property type="term" value="P:inositol metabolic process"/>
    <property type="evidence" value="ECO:0007669"/>
    <property type="project" value="TreeGrafter"/>
</dbReference>
<comment type="similarity">
    <text evidence="3 8">Belongs to the inositol monophosphatase superfamily.</text>
</comment>
<evidence type="ECO:0000256" key="3">
    <source>
        <dbReference type="ARBA" id="ARBA00009759"/>
    </source>
</evidence>
<feature type="binding site" evidence="7">
    <location>
        <position position="88"/>
    </location>
    <ligand>
        <name>Mg(2+)</name>
        <dbReference type="ChEBI" id="CHEBI:18420"/>
        <label>1</label>
        <note>catalytic</note>
    </ligand>
</feature>
<accession>A0A7W3JUG1</accession>
<dbReference type="PRINTS" id="PR00377">
    <property type="entry name" value="IMPHPHTASES"/>
</dbReference>
<proteinExistence type="inferred from homology"/>
<evidence type="ECO:0000256" key="5">
    <source>
        <dbReference type="ARBA" id="ARBA00022801"/>
    </source>
</evidence>
<dbReference type="RefSeq" id="WP_182484908.1">
    <property type="nucleotide sequence ID" value="NZ_JACGWU010000005.1"/>
</dbReference>
<sequence>MSSPAELLVIARRIALEAGELIVRLRSEGVEIAASKSSAEDVVTFADRQCEEFIRGRLRELRPEDGFFGEEGGADTGTSGLTWVVDPIDGTVNYLYGIPQYAVSIAAVQGAPNPATWTALAGAVINPANGDLYTAARGSGAFLEVGCLDHGSEGSKDSQARRLSINPVTELSLALVGTGFAYSSQLRSQQAQVLTRLLPAVRDIRRAGAASLDLCAVAAGQLDAYYERDTKPWDHAAGALIAREAGAHVGGVNGEREGQEYVIAAHPARFAELEKVLTEEHLATSN</sequence>
<name>A0A7W3JUG1_9MICO</name>
<protein>
    <recommendedName>
        <fullName evidence="8">Inositol-1-monophosphatase</fullName>
        <ecNumber evidence="8">3.1.3.25</ecNumber>
    </recommendedName>
</protein>
<dbReference type="InterPro" id="IPR020550">
    <property type="entry name" value="Inositol_monophosphatase_CS"/>
</dbReference>
<evidence type="ECO:0000313" key="10">
    <source>
        <dbReference type="Proteomes" id="UP000524237"/>
    </source>
</evidence>
<feature type="binding site" evidence="7">
    <location>
        <position position="234"/>
    </location>
    <ligand>
        <name>Mg(2+)</name>
        <dbReference type="ChEBI" id="CHEBI:18420"/>
        <label>1</label>
        <note>catalytic</note>
    </ligand>
</feature>
<feature type="binding site" evidence="7">
    <location>
        <position position="70"/>
    </location>
    <ligand>
        <name>Mg(2+)</name>
        <dbReference type="ChEBI" id="CHEBI:18420"/>
        <label>1</label>
        <note>catalytic</note>
    </ligand>
</feature>
<keyword evidence="6 7" id="KW-0460">Magnesium</keyword>
<dbReference type="SUPFAM" id="SSF56655">
    <property type="entry name" value="Carbohydrate phosphatase"/>
    <property type="match status" value="1"/>
</dbReference>
<comment type="catalytic activity">
    <reaction evidence="1 8">
        <text>a myo-inositol phosphate + H2O = myo-inositol + phosphate</text>
        <dbReference type="Rhea" id="RHEA:24056"/>
        <dbReference type="ChEBI" id="CHEBI:15377"/>
        <dbReference type="ChEBI" id="CHEBI:17268"/>
        <dbReference type="ChEBI" id="CHEBI:43474"/>
        <dbReference type="ChEBI" id="CHEBI:84139"/>
        <dbReference type="EC" id="3.1.3.25"/>
    </reaction>
</comment>
<dbReference type="InterPro" id="IPR033942">
    <property type="entry name" value="IMPase"/>
</dbReference>
<feature type="binding site" evidence="7">
    <location>
        <position position="89"/>
    </location>
    <ligand>
        <name>Mg(2+)</name>
        <dbReference type="ChEBI" id="CHEBI:18420"/>
        <label>1</label>
        <note>catalytic</note>
    </ligand>
</feature>
<dbReference type="CDD" id="cd01639">
    <property type="entry name" value="IMPase"/>
    <property type="match status" value="1"/>
</dbReference>
<dbReference type="GO" id="GO:0046872">
    <property type="term" value="F:metal ion binding"/>
    <property type="evidence" value="ECO:0007669"/>
    <property type="project" value="UniProtKB-KW"/>
</dbReference>
<evidence type="ECO:0000256" key="4">
    <source>
        <dbReference type="ARBA" id="ARBA00022723"/>
    </source>
</evidence>
<organism evidence="9 10">
    <name type="scientific">Alpinimonas psychrophila</name>
    <dbReference type="NCBI Taxonomy" id="748908"/>
    <lineage>
        <taxon>Bacteria</taxon>
        <taxon>Bacillati</taxon>
        <taxon>Actinomycetota</taxon>
        <taxon>Actinomycetes</taxon>
        <taxon>Micrococcales</taxon>
        <taxon>Microbacteriaceae</taxon>
        <taxon>Alpinimonas</taxon>
    </lineage>
</organism>
<comment type="cofactor">
    <cofactor evidence="2 7 8">
        <name>Mg(2+)</name>
        <dbReference type="ChEBI" id="CHEBI:18420"/>
    </cofactor>
</comment>
<evidence type="ECO:0000256" key="1">
    <source>
        <dbReference type="ARBA" id="ARBA00001033"/>
    </source>
</evidence>
<dbReference type="PANTHER" id="PTHR20854">
    <property type="entry name" value="INOSITOL MONOPHOSPHATASE"/>
    <property type="match status" value="1"/>
</dbReference>
<dbReference type="Pfam" id="PF00459">
    <property type="entry name" value="Inositol_P"/>
    <property type="match status" value="1"/>
</dbReference>
<reference evidence="9 10" key="1">
    <citation type="submission" date="2020-07" db="EMBL/GenBank/DDBJ databases">
        <title>Sequencing the genomes of 1000 actinobacteria strains.</title>
        <authorList>
            <person name="Klenk H.-P."/>
        </authorList>
    </citation>
    <scope>NUCLEOTIDE SEQUENCE [LARGE SCALE GENOMIC DNA]</scope>
    <source>
        <strain evidence="9 10">DSM 23737</strain>
    </source>
</reference>
<dbReference type="Gene3D" id="3.40.190.80">
    <property type="match status" value="1"/>
</dbReference>
<dbReference type="GO" id="GO:0007165">
    <property type="term" value="P:signal transduction"/>
    <property type="evidence" value="ECO:0007669"/>
    <property type="project" value="TreeGrafter"/>
</dbReference>
<dbReference type="GO" id="GO:0008934">
    <property type="term" value="F:inositol monophosphate 1-phosphatase activity"/>
    <property type="evidence" value="ECO:0007669"/>
    <property type="project" value="InterPro"/>
</dbReference>
<evidence type="ECO:0000256" key="8">
    <source>
        <dbReference type="RuleBase" id="RU364068"/>
    </source>
</evidence>
<dbReference type="PROSITE" id="PS00629">
    <property type="entry name" value="IMP_1"/>
    <property type="match status" value="1"/>
</dbReference>
<feature type="binding site" evidence="7">
    <location>
        <position position="86"/>
    </location>
    <ligand>
        <name>Mg(2+)</name>
        <dbReference type="ChEBI" id="CHEBI:18420"/>
        <label>1</label>
        <note>catalytic</note>
    </ligand>
</feature>
<dbReference type="GO" id="GO:0046854">
    <property type="term" value="P:phosphatidylinositol phosphate biosynthetic process"/>
    <property type="evidence" value="ECO:0007669"/>
    <property type="project" value="InterPro"/>
</dbReference>
<dbReference type="PANTHER" id="PTHR20854:SF4">
    <property type="entry name" value="INOSITOL-1-MONOPHOSPHATASE-RELATED"/>
    <property type="match status" value="1"/>
</dbReference>
<dbReference type="Gene3D" id="3.30.540.10">
    <property type="entry name" value="Fructose-1,6-Bisphosphatase, subunit A, domain 1"/>
    <property type="match status" value="1"/>
</dbReference>
<dbReference type="InterPro" id="IPR020583">
    <property type="entry name" value="Inositol_monoP_metal-BS"/>
</dbReference>
<evidence type="ECO:0000256" key="2">
    <source>
        <dbReference type="ARBA" id="ARBA00001946"/>
    </source>
</evidence>
<dbReference type="EC" id="3.1.3.25" evidence="8"/>
<evidence type="ECO:0000256" key="6">
    <source>
        <dbReference type="ARBA" id="ARBA00022842"/>
    </source>
</evidence>
<gene>
    <name evidence="9" type="ORF">FB555_001577</name>
</gene>
<evidence type="ECO:0000256" key="7">
    <source>
        <dbReference type="PIRSR" id="PIRSR600760-2"/>
    </source>
</evidence>
<comment type="caution">
    <text evidence="9">The sequence shown here is derived from an EMBL/GenBank/DDBJ whole genome shotgun (WGS) entry which is preliminary data.</text>
</comment>
<keyword evidence="10" id="KW-1185">Reference proteome</keyword>
<evidence type="ECO:0000313" key="9">
    <source>
        <dbReference type="EMBL" id="MBA8829468.1"/>
    </source>
</evidence>